<keyword evidence="4" id="KW-0547">Nucleotide-binding</keyword>
<dbReference type="EMBL" id="BMIY01000010">
    <property type="protein sequence ID" value="GFZ80547.1"/>
    <property type="molecule type" value="Genomic_DNA"/>
</dbReference>
<evidence type="ECO:0000259" key="6">
    <source>
        <dbReference type="PROSITE" id="PS50893"/>
    </source>
</evidence>
<dbReference type="GO" id="GO:0016887">
    <property type="term" value="F:ATP hydrolysis activity"/>
    <property type="evidence" value="ECO:0007669"/>
    <property type="project" value="InterPro"/>
</dbReference>
<dbReference type="RefSeq" id="WP_068810172.1">
    <property type="nucleotide sequence ID" value="NZ_BMIY01000010.1"/>
</dbReference>
<dbReference type="SMART" id="SM00382">
    <property type="entry name" value="AAA"/>
    <property type="match status" value="1"/>
</dbReference>
<dbReference type="InterPro" id="IPR050763">
    <property type="entry name" value="ABC_transporter_ATP-binding"/>
</dbReference>
<accession>A0A916VJK4</accession>
<dbReference type="InterPro" id="IPR003439">
    <property type="entry name" value="ABC_transporter-like_ATP-bd"/>
</dbReference>
<evidence type="ECO:0000313" key="7">
    <source>
        <dbReference type="EMBL" id="GFZ80547.1"/>
    </source>
</evidence>
<evidence type="ECO:0000313" key="8">
    <source>
        <dbReference type="Proteomes" id="UP000627715"/>
    </source>
</evidence>
<evidence type="ECO:0000256" key="5">
    <source>
        <dbReference type="ARBA" id="ARBA00022840"/>
    </source>
</evidence>
<name>A0A916VJK4_9GAMM</name>
<dbReference type="GO" id="GO:0005524">
    <property type="term" value="F:ATP binding"/>
    <property type="evidence" value="ECO:0007669"/>
    <property type="project" value="UniProtKB-KW"/>
</dbReference>
<dbReference type="OrthoDB" id="9775490at2"/>
<proteinExistence type="inferred from homology"/>
<keyword evidence="8" id="KW-1185">Reference proteome</keyword>
<evidence type="ECO:0000256" key="1">
    <source>
        <dbReference type="ARBA" id="ARBA00005417"/>
    </source>
</evidence>
<gene>
    <name evidence="7" type="ORF">GCM10011403_24820</name>
</gene>
<feature type="domain" description="ABC transporter" evidence="6">
    <location>
        <begin position="6"/>
        <end position="233"/>
    </location>
</feature>
<dbReference type="Pfam" id="PF13732">
    <property type="entry name" value="DrrA1-3_C"/>
    <property type="match status" value="1"/>
</dbReference>
<keyword evidence="2" id="KW-0813">Transport</keyword>
<dbReference type="InterPro" id="IPR003593">
    <property type="entry name" value="AAA+_ATPase"/>
</dbReference>
<reference evidence="7" key="1">
    <citation type="journal article" date="2014" name="Int. J. Syst. Evol. Microbiol.">
        <title>Complete genome sequence of Corynebacterium casei LMG S-19264T (=DSM 44701T), isolated from a smear-ripened cheese.</title>
        <authorList>
            <consortium name="US DOE Joint Genome Institute (JGI-PGF)"/>
            <person name="Walter F."/>
            <person name="Albersmeier A."/>
            <person name="Kalinowski J."/>
            <person name="Ruckert C."/>
        </authorList>
    </citation>
    <scope>NUCLEOTIDE SEQUENCE</scope>
    <source>
        <strain evidence="7">CGMCC 1.15425</strain>
    </source>
</reference>
<dbReference type="Pfam" id="PF00005">
    <property type="entry name" value="ABC_tran"/>
    <property type="match status" value="1"/>
</dbReference>
<dbReference type="Proteomes" id="UP000627715">
    <property type="component" value="Unassembled WGS sequence"/>
</dbReference>
<dbReference type="PANTHER" id="PTHR42711:SF5">
    <property type="entry name" value="ABC TRANSPORTER ATP-BINDING PROTEIN NATA"/>
    <property type="match status" value="1"/>
</dbReference>
<dbReference type="AlphaFoldDB" id="A0A916VJK4"/>
<dbReference type="InterPro" id="IPR027417">
    <property type="entry name" value="P-loop_NTPase"/>
</dbReference>
<dbReference type="SUPFAM" id="SSF52540">
    <property type="entry name" value="P-loop containing nucleoside triphosphate hydrolases"/>
    <property type="match status" value="1"/>
</dbReference>
<evidence type="ECO:0000256" key="2">
    <source>
        <dbReference type="ARBA" id="ARBA00022448"/>
    </source>
</evidence>
<protein>
    <submittedName>
        <fullName evidence="7">ABC transporter ATP-binding protein</fullName>
    </submittedName>
</protein>
<comment type="similarity">
    <text evidence="1">Belongs to the ABC transporter superfamily.</text>
</comment>
<dbReference type="PANTHER" id="PTHR42711">
    <property type="entry name" value="ABC TRANSPORTER ATP-BINDING PROTEIN"/>
    <property type="match status" value="1"/>
</dbReference>
<keyword evidence="3" id="KW-0536">Nodulation</keyword>
<keyword evidence="5 7" id="KW-0067">ATP-binding</keyword>
<sequence>MSESVLKLHDVCKRYGDFTAVDNISLSIPKGSVYGFLGPNGAGKTTTIRMILDIIRPDTGQIEVLGSPSAMNVRHRIGYLPEEKGLYKKMKVWAIIAYFGTLQGLSRKQARSKAFELLERYGLSDFANSAIESLSKGMGQKVQVLASIVHEPELVILDEPFSGLDPVNQEVLEQLIRDLSDNGQTVIFSTHVMQHAERLCERLLLITKGRKVFDGTVADAHAIIPRRIVLETCESVDSLQGIDGVLSINRLPPDPTGRPAGSCQWELYVREQADPQEILQHCFSNGVTLSRFDFTQASLHDVFMHLVGTEAREHKFR</sequence>
<evidence type="ECO:0000256" key="4">
    <source>
        <dbReference type="ARBA" id="ARBA00022741"/>
    </source>
</evidence>
<dbReference type="Gene3D" id="3.40.50.300">
    <property type="entry name" value="P-loop containing nucleotide triphosphate hydrolases"/>
    <property type="match status" value="1"/>
</dbReference>
<dbReference type="InterPro" id="IPR025302">
    <property type="entry name" value="DrrA1/2-like_C"/>
</dbReference>
<comment type="caution">
    <text evidence="7">The sequence shown here is derived from an EMBL/GenBank/DDBJ whole genome shotgun (WGS) entry which is preliminary data.</text>
</comment>
<evidence type="ECO:0000256" key="3">
    <source>
        <dbReference type="ARBA" id="ARBA00022458"/>
    </source>
</evidence>
<organism evidence="7 8">
    <name type="scientific">Pseudohongiella nitratireducens</name>
    <dbReference type="NCBI Taxonomy" id="1768907"/>
    <lineage>
        <taxon>Bacteria</taxon>
        <taxon>Pseudomonadati</taxon>
        <taxon>Pseudomonadota</taxon>
        <taxon>Gammaproteobacteria</taxon>
        <taxon>Pseudomonadales</taxon>
        <taxon>Pseudohongiellaceae</taxon>
        <taxon>Pseudohongiella</taxon>
    </lineage>
</organism>
<dbReference type="PROSITE" id="PS50893">
    <property type="entry name" value="ABC_TRANSPORTER_2"/>
    <property type="match status" value="1"/>
</dbReference>
<reference evidence="7" key="2">
    <citation type="submission" date="2020-09" db="EMBL/GenBank/DDBJ databases">
        <authorList>
            <person name="Sun Q."/>
            <person name="Zhou Y."/>
        </authorList>
    </citation>
    <scope>NUCLEOTIDE SEQUENCE</scope>
    <source>
        <strain evidence="7">CGMCC 1.15425</strain>
    </source>
</reference>